<dbReference type="CDD" id="cd00303">
    <property type="entry name" value="retropepsin_like"/>
    <property type="match status" value="1"/>
</dbReference>
<evidence type="ECO:0008006" key="4">
    <source>
        <dbReference type="Google" id="ProtNLM"/>
    </source>
</evidence>
<organism evidence="2 3">
    <name type="scientific">Buddleja alternifolia</name>
    <dbReference type="NCBI Taxonomy" id="168488"/>
    <lineage>
        <taxon>Eukaryota</taxon>
        <taxon>Viridiplantae</taxon>
        <taxon>Streptophyta</taxon>
        <taxon>Embryophyta</taxon>
        <taxon>Tracheophyta</taxon>
        <taxon>Spermatophyta</taxon>
        <taxon>Magnoliopsida</taxon>
        <taxon>eudicotyledons</taxon>
        <taxon>Gunneridae</taxon>
        <taxon>Pentapetalae</taxon>
        <taxon>asterids</taxon>
        <taxon>lamiids</taxon>
        <taxon>Lamiales</taxon>
        <taxon>Scrophulariaceae</taxon>
        <taxon>Buddlejeae</taxon>
        <taxon>Buddleja</taxon>
    </lineage>
</organism>
<feature type="compositionally biased region" description="Basic and acidic residues" evidence="1">
    <location>
        <begin position="56"/>
        <end position="67"/>
    </location>
</feature>
<accession>A0AAV6WAY0</accession>
<dbReference type="Pfam" id="PF08284">
    <property type="entry name" value="RVP_2"/>
    <property type="match status" value="1"/>
</dbReference>
<dbReference type="Gene3D" id="2.40.70.10">
    <property type="entry name" value="Acid Proteases"/>
    <property type="match status" value="1"/>
</dbReference>
<protein>
    <recommendedName>
        <fullName evidence="4">Polyprotein</fullName>
    </recommendedName>
</protein>
<feature type="region of interest" description="Disordered" evidence="1">
    <location>
        <begin position="129"/>
        <end position="153"/>
    </location>
</feature>
<proteinExistence type="predicted"/>
<gene>
    <name evidence="2" type="ORF">BUALT_Bualt18G0041300</name>
</gene>
<evidence type="ECO:0000313" key="3">
    <source>
        <dbReference type="Proteomes" id="UP000826271"/>
    </source>
</evidence>
<name>A0AAV6WAY0_9LAMI</name>
<dbReference type="SUPFAM" id="SSF50630">
    <property type="entry name" value="Acid proteases"/>
    <property type="match status" value="1"/>
</dbReference>
<evidence type="ECO:0000313" key="2">
    <source>
        <dbReference type="EMBL" id="KAG8364849.1"/>
    </source>
</evidence>
<dbReference type="Proteomes" id="UP000826271">
    <property type="component" value="Unassembled WGS sequence"/>
</dbReference>
<dbReference type="InterPro" id="IPR021109">
    <property type="entry name" value="Peptidase_aspartic_dom_sf"/>
</dbReference>
<keyword evidence="3" id="KW-1185">Reference proteome</keyword>
<dbReference type="EMBL" id="WHWC01000018">
    <property type="protein sequence ID" value="KAG8364849.1"/>
    <property type="molecule type" value="Genomic_DNA"/>
</dbReference>
<dbReference type="AlphaFoldDB" id="A0AAV6WAY0"/>
<feature type="region of interest" description="Disordered" evidence="1">
    <location>
        <begin position="50"/>
        <end position="75"/>
    </location>
</feature>
<reference evidence="2" key="1">
    <citation type="submission" date="2019-10" db="EMBL/GenBank/DDBJ databases">
        <authorList>
            <person name="Zhang R."/>
            <person name="Pan Y."/>
            <person name="Wang J."/>
            <person name="Ma R."/>
            <person name="Yu S."/>
        </authorList>
    </citation>
    <scope>NUCLEOTIDE SEQUENCE</scope>
    <source>
        <strain evidence="2">LA-IB0</strain>
        <tissue evidence="2">Leaf</tissue>
    </source>
</reference>
<sequence length="382" mass="43425">MVDTRSSDVRKDMDTLVEQVWIDREVSEKGMTELRTMIGNLVAYVAGNRTNGARGSQDHGVESHTPRDNAGQGHGYNMPTKCSTVEFPDLMLRTSGVGFSDVSNFSKWMRPHLIPNKKRQLFLMEVGKENEEGKPEDEEVEINNREQEGEEDTPTDFHISVHVMSGVHDYRTMRVTGHVGGQTVHILIDTRSTHNFLDVNAAKRLECKIVETELFPVSVADGNKIYSSSVCKYFSWKMQGVFFMTDLMLLPLWGCDMVLGVQWFIQLGDINWNFDKLNLEFMTHGQKVTLKGKKSATIKVVGENKMRKIIQKPAQIFMLHLGLLSQGDPQLPMKQKELQQETSHPQLHALEVEEIDRSLKNRGNTLRLIKNNLANAQSRMLP</sequence>
<evidence type="ECO:0000256" key="1">
    <source>
        <dbReference type="SAM" id="MobiDB-lite"/>
    </source>
</evidence>
<comment type="caution">
    <text evidence="2">The sequence shown here is derived from an EMBL/GenBank/DDBJ whole genome shotgun (WGS) entry which is preliminary data.</text>
</comment>